<dbReference type="EMBL" id="NBTZ01000077">
    <property type="protein sequence ID" value="OTP73633.1"/>
    <property type="molecule type" value="Genomic_DNA"/>
</dbReference>
<evidence type="ECO:0000313" key="2">
    <source>
        <dbReference type="Proteomes" id="UP000195221"/>
    </source>
</evidence>
<reference evidence="1 2" key="1">
    <citation type="submission" date="2017-03" db="EMBL/GenBank/DDBJ databases">
        <title>Genome analysis of strain PAMC 26577.</title>
        <authorList>
            <person name="Oh H.-M."/>
            <person name="Yang J.-A."/>
        </authorList>
    </citation>
    <scope>NUCLEOTIDE SEQUENCE [LARGE SCALE GENOMIC DNA]</scope>
    <source>
        <strain evidence="1 2">PAMC 26577</strain>
    </source>
</reference>
<dbReference type="AlphaFoldDB" id="A0A242MQW2"/>
<accession>A0A242MQW2</accession>
<gene>
    <name evidence="1" type="ORF">PAMC26577_18330</name>
</gene>
<comment type="caution">
    <text evidence="1">The sequence shown here is derived from an EMBL/GenBank/DDBJ whole genome shotgun (WGS) entry which is preliminary data.</text>
</comment>
<dbReference type="Proteomes" id="UP000195221">
    <property type="component" value="Unassembled WGS sequence"/>
</dbReference>
<organism evidence="1 2">
    <name type="scientific">Caballeronia sordidicola</name>
    <name type="common">Burkholderia sordidicola</name>
    <dbReference type="NCBI Taxonomy" id="196367"/>
    <lineage>
        <taxon>Bacteria</taxon>
        <taxon>Pseudomonadati</taxon>
        <taxon>Pseudomonadota</taxon>
        <taxon>Betaproteobacteria</taxon>
        <taxon>Burkholderiales</taxon>
        <taxon>Burkholderiaceae</taxon>
        <taxon>Caballeronia</taxon>
    </lineage>
</organism>
<evidence type="ECO:0000313" key="1">
    <source>
        <dbReference type="EMBL" id="OTP73633.1"/>
    </source>
</evidence>
<name>A0A242MQW2_CABSO</name>
<protein>
    <submittedName>
        <fullName evidence="1">Uncharacterized protein</fullName>
    </submittedName>
</protein>
<proteinExistence type="predicted"/>
<sequence length="44" mass="4772">MRIILNYKQDFRGRTDEKDLGSLVSNADARSAAMSGATAVGKTR</sequence>